<organism evidence="1 2">
    <name type="scientific">Brassica cretica</name>
    <name type="common">Mustard</name>
    <dbReference type="NCBI Taxonomy" id="69181"/>
    <lineage>
        <taxon>Eukaryota</taxon>
        <taxon>Viridiplantae</taxon>
        <taxon>Streptophyta</taxon>
        <taxon>Embryophyta</taxon>
        <taxon>Tracheophyta</taxon>
        <taxon>Spermatophyta</taxon>
        <taxon>Magnoliopsida</taxon>
        <taxon>eudicotyledons</taxon>
        <taxon>Gunneridae</taxon>
        <taxon>Pentapetalae</taxon>
        <taxon>rosids</taxon>
        <taxon>malvids</taxon>
        <taxon>Brassicales</taxon>
        <taxon>Brassicaceae</taxon>
        <taxon>Brassiceae</taxon>
        <taxon>Brassica</taxon>
    </lineage>
</organism>
<evidence type="ECO:0000313" key="1">
    <source>
        <dbReference type="EMBL" id="KAF2536117.1"/>
    </source>
</evidence>
<protein>
    <submittedName>
        <fullName evidence="1">Uncharacterized protein</fullName>
    </submittedName>
</protein>
<accession>A0A8S9FUI2</accession>
<evidence type="ECO:0000313" key="2">
    <source>
        <dbReference type="Proteomes" id="UP000712281"/>
    </source>
</evidence>
<proteinExistence type="predicted"/>
<sequence>MPNSSLNYPMTSPNLRTLDGIDTSGVPSSLYVGEAARYRLRDSGLNLAAQGNRRVPSALSFGGGNFATRSSSERVGCLLFVSCSGSHHYEMATE</sequence>
<dbReference type="EMBL" id="QGKW02002228">
    <property type="protein sequence ID" value="KAF2536117.1"/>
    <property type="molecule type" value="Genomic_DNA"/>
</dbReference>
<dbReference type="AlphaFoldDB" id="A0A8S9FUI2"/>
<gene>
    <name evidence="1" type="ORF">F2Q68_00019851</name>
</gene>
<name>A0A8S9FUI2_BRACR</name>
<reference evidence="1" key="1">
    <citation type="submission" date="2019-12" db="EMBL/GenBank/DDBJ databases">
        <title>Genome sequencing and annotation of Brassica cretica.</title>
        <authorList>
            <person name="Studholme D.J."/>
            <person name="Sarris P.F."/>
        </authorList>
    </citation>
    <scope>NUCLEOTIDE SEQUENCE</scope>
    <source>
        <strain evidence="1">PFS-001/15</strain>
        <tissue evidence="1">Leaf</tissue>
    </source>
</reference>
<comment type="caution">
    <text evidence="1">The sequence shown here is derived from an EMBL/GenBank/DDBJ whole genome shotgun (WGS) entry which is preliminary data.</text>
</comment>
<dbReference type="Proteomes" id="UP000712281">
    <property type="component" value="Unassembled WGS sequence"/>
</dbReference>